<comment type="subcellular location">
    <subcellularLocation>
        <location evidence="1">Cell membrane</location>
        <topology evidence="1">Multi-pass membrane protein</topology>
    </subcellularLocation>
</comment>
<feature type="transmembrane region" description="Helical" evidence="6">
    <location>
        <begin position="64"/>
        <end position="84"/>
    </location>
</feature>
<dbReference type="PANTHER" id="PTHR23531">
    <property type="entry name" value="QUINOLENE RESISTANCE PROTEIN NORA"/>
    <property type="match status" value="1"/>
</dbReference>
<dbReference type="AlphaFoldDB" id="A0A426SDL2"/>
<feature type="transmembrane region" description="Helical" evidence="6">
    <location>
        <begin position="344"/>
        <end position="364"/>
    </location>
</feature>
<dbReference type="SUPFAM" id="SSF103473">
    <property type="entry name" value="MFS general substrate transporter"/>
    <property type="match status" value="1"/>
</dbReference>
<dbReference type="PROSITE" id="PS50850">
    <property type="entry name" value="MFS"/>
    <property type="match status" value="1"/>
</dbReference>
<feature type="transmembrane region" description="Helical" evidence="6">
    <location>
        <begin position="308"/>
        <end position="332"/>
    </location>
</feature>
<keyword evidence="4 6" id="KW-0472">Membrane</keyword>
<organism evidence="8 9">
    <name type="scientific">Streptomyces griseofuscus</name>
    <dbReference type="NCBI Taxonomy" id="146922"/>
    <lineage>
        <taxon>Bacteria</taxon>
        <taxon>Bacillati</taxon>
        <taxon>Actinomycetota</taxon>
        <taxon>Actinomycetes</taxon>
        <taxon>Kitasatosporales</taxon>
        <taxon>Streptomycetaceae</taxon>
        <taxon>Streptomyces</taxon>
    </lineage>
</organism>
<protein>
    <submittedName>
        <fullName evidence="8">MFS transporter</fullName>
    </submittedName>
</protein>
<dbReference type="Proteomes" id="UP000276379">
    <property type="component" value="Unassembled WGS sequence"/>
</dbReference>
<dbReference type="InterPro" id="IPR052714">
    <property type="entry name" value="MFS_Exporter"/>
</dbReference>
<accession>A0A426SDL2</accession>
<dbReference type="GO" id="GO:0005886">
    <property type="term" value="C:plasma membrane"/>
    <property type="evidence" value="ECO:0007669"/>
    <property type="project" value="UniProtKB-SubCell"/>
</dbReference>
<dbReference type="Pfam" id="PF07690">
    <property type="entry name" value="MFS_1"/>
    <property type="match status" value="1"/>
</dbReference>
<evidence type="ECO:0000313" key="8">
    <source>
        <dbReference type="EMBL" id="RRQ88732.1"/>
    </source>
</evidence>
<dbReference type="InterPro" id="IPR011701">
    <property type="entry name" value="MFS"/>
</dbReference>
<dbReference type="InterPro" id="IPR036259">
    <property type="entry name" value="MFS_trans_sf"/>
</dbReference>
<feature type="transmembrane region" description="Helical" evidence="6">
    <location>
        <begin position="220"/>
        <end position="246"/>
    </location>
</feature>
<feature type="transmembrane region" description="Helical" evidence="6">
    <location>
        <begin position="27"/>
        <end position="52"/>
    </location>
</feature>
<reference evidence="8 9" key="1">
    <citation type="submission" date="2017-10" db="EMBL/GenBank/DDBJ databases">
        <title>Draft genome of actinobacteria isolated from guarana (Paullinia cupana (Mart.) Ducke.</title>
        <authorList>
            <person name="Siqueira K.A."/>
            <person name="Liotti R.G."/>
            <person name="Mendes T.A."/>
            <person name="Soares M.A."/>
        </authorList>
    </citation>
    <scope>NUCLEOTIDE SEQUENCE [LARGE SCALE GENOMIC DNA]</scope>
    <source>
        <strain evidence="8 9">199</strain>
    </source>
</reference>
<feature type="transmembrane region" description="Helical" evidence="6">
    <location>
        <begin position="150"/>
        <end position="172"/>
    </location>
</feature>
<feature type="transmembrane region" description="Helical" evidence="6">
    <location>
        <begin position="370"/>
        <end position="389"/>
    </location>
</feature>
<dbReference type="InterPro" id="IPR020846">
    <property type="entry name" value="MFS_dom"/>
</dbReference>
<feature type="domain" description="Major facilitator superfamily (MFS) profile" evidence="7">
    <location>
        <begin position="26"/>
        <end position="396"/>
    </location>
</feature>
<keyword evidence="3 6" id="KW-1133">Transmembrane helix</keyword>
<keyword evidence="2 6" id="KW-0812">Transmembrane</keyword>
<dbReference type="GO" id="GO:0022857">
    <property type="term" value="F:transmembrane transporter activity"/>
    <property type="evidence" value="ECO:0007669"/>
    <property type="project" value="InterPro"/>
</dbReference>
<evidence type="ECO:0000256" key="6">
    <source>
        <dbReference type="SAM" id="Phobius"/>
    </source>
</evidence>
<proteinExistence type="predicted"/>
<comment type="caution">
    <text evidence="8">The sequence shown here is derived from an EMBL/GenBank/DDBJ whole genome shotgun (WGS) entry which is preliminary data.</text>
</comment>
<feature type="transmembrane region" description="Helical" evidence="6">
    <location>
        <begin position="124"/>
        <end position="143"/>
    </location>
</feature>
<keyword evidence="9" id="KW-1185">Reference proteome</keyword>
<evidence type="ECO:0000256" key="2">
    <source>
        <dbReference type="ARBA" id="ARBA00022692"/>
    </source>
</evidence>
<dbReference type="Gene3D" id="1.20.1250.20">
    <property type="entry name" value="MFS general substrate transporter like domains"/>
    <property type="match status" value="1"/>
</dbReference>
<evidence type="ECO:0000256" key="5">
    <source>
        <dbReference type="SAM" id="MobiDB-lite"/>
    </source>
</evidence>
<dbReference type="PANTHER" id="PTHR23531:SF1">
    <property type="entry name" value="QUINOLENE RESISTANCE PROTEIN NORA"/>
    <property type="match status" value="1"/>
</dbReference>
<evidence type="ECO:0000313" key="9">
    <source>
        <dbReference type="Proteomes" id="UP000276379"/>
    </source>
</evidence>
<feature type="transmembrane region" description="Helical" evidence="6">
    <location>
        <begin position="96"/>
        <end position="118"/>
    </location>
</feature>
<feature type="transmembrane region" description="Helical" evidence="6">
    <location>
        <begin position="284"/>
        <end position="302"/>
    </location>
</feature>
<evidence type="ECO:0000256" key="3">
    <source>
        <dbReference type="ARBA" id="ARBA00022989"/>
    </source>
</evidence>
<dbReference type="EMBL" id="PDES01000002">
    <property type="protein sequence ID" value="RRQ88732.1"/>
    <property type="molecule type" value="Genomic_DNA"/>
</dbReference>
<feature type="region of interest" description="Disordered" evidence="5">
    <location>
        <begin position="1"/>
        <end position="21"/>
    </location>
</feature>
<sequence length="405" mass="41096">MTTTDPRKSPSPTTGPKDRPPLVTRPLLLRFISVFGASASFYLLLSVVPLYAKHSGAGGNGAGATTGALMLATVAGEIVAPRFIERFGHRVTLGAGLLLMGVPSLALTMFSGVAWITVVCLLRGAGFALTVVAGGALTASFIPSERRGEGLALVGIVSGVPSLLGLPLGVWLVSEVGYAPVGVAAGVCALAPILSIPGLPEKEYIAGRRIGIMDGIRDRAIARPAVLFAVTALAAGIVVTFLPLAVPSASTGLVAVALFVQPAGAAVARLVAGRLGDRKGSSRLVFPGLVVSAAGMFITAYTSSAVAVVVGVAVFGIGFGIAQNSTITLMYSRVPASGYGTVSALWNIAYDAGMGIGAVCFGVLAQQVGYPWGFVCTAALIVLALPSAWRDRPGARGREVEEAAV</sequence>
<feature type="transmembrane region" description="Helical" evidence="6">
    <location>
        <begin position="252"/>
        <end position="272"/>
    </location>
</feature>
<dbReference type="RefSeq" id="WP_125212856.1">
    <property type="nucleotide sequence ID" value="NZ_JBIAXY010000001.1"/>
</dbReference>
<evidence type="ECO:0000256" key="1">
    <source>
        <dbReference type="ARBA" id="ARBA00004651"/>
    </source>
</evidence>
<name>A0A426SDL2_9ACTN</name>
<feature type="transmembrane region" description="Helical" evidence="6">
    <location>
        <begin position="178"/>
        <end position="199"/>
    </location>
</feature>
<evidence type="ECO:0000256" key="4">
    <source>
        <dbReference type="ARBA" id="ARBA00023136"/>
    </source>
</evidence>
<evidence type="ECO:0000259" key="7">
    <source>
        <dbReference type="PROSITE" id="PS50850"/>
    </source>
</evidence>
<gene>
    <name evidence="8" type="ORF">CQW44_06305</name>
</gene>